<dbReference type="InterPro" id="IPR050884">
    <property type="entry name" value="CNP_phosphodiesterase-III"/>
</dbReference>
<keyword evidence="3" id="KW-0408">Iron</keyword>
<dbReference type="Pfam" id="PF00149">
    <property type="entry name" value="Metallophos"/>
    <property type="match status" value="1"/>
</dbReference>
<evidence type="ECO:0000256" key="2">
    <source>
        <dbReference type="ARBA" id="ARBA00022801"/>
    </source>
</evidence>
<dbReference type="GO" id="GO:0004112">
    <property type="term" value="F:cyclic-nucleotide phosphodiesterase activity"/>
    <property type="evidence" value="ECO:0007669"/>
    <property type="project" value="InterPro"/>
</dbReference>
<dbReference type="PANTHER" id="PTHR42988">
    <property type="entry name" value="PHOSPHOHYDROLASE"/>
    <property type="match status" value="1"/>
</dbReference>
<evidence type="ECO:0000259" key="5">
    <source>
        <dbReference type="Pfam" id="PF00149"/>
    </source>
</evidence>
<dbReference type="SUPFAM" id="SSF56300">
    <property type="entry name" value="Metallo-dependent phosphatases"/>
    <property type="match status" value="1"/>
</dbReference>
<evidence type="ECO:0000313" key="7">
    <source>
        <dbReference type="Proteomes" id="UP000617531"/>
    </source>
</evidence>
<dbReference type="RefSeq" id="WP_191281654.1">
    <property type="nucleotide sequence ID" value="NZ_BNAI01000001.1"/>
</dbReference>
<sequence length="317" mass="34113">MVQLGQFPPARHVIAHISDTHLLGGGRRLYGTVDTDPPLVHALELLGRSNLPIEALVFTGDLADLAEPDAYARLKSIVEPAAEKIGAQIVWVMGNHDERPAYSKGLFDHESTEPQDRVEMIGGLRIISLDSTVPGHHHGDLLDTQLEWLRQVLAEPAADGTLLALHHPPLPSPVEIMAILELQGMHRLADVIRGTDVCGILAGHLHHAMSGMFAGIPVSVAAATCYTIDPSAPVGSLLGVDGAQSINLVHVYDDQILHSVVPVNETRAVSGFPDSVLERLAQLTHEERIAAFSNKRSTFNLAEVESSGAPEVEHTLE</sequence>
<keyword evidence="2" id="KW-0378">Hydrolase</keyword>
<feature type="domain" description="Calcineurin-like phosphoesterase" evidence="5">
    <location>
        <begin position="14"/>
        <end position="207"/>
    </location>
</feature>
<comment type="similarity">
    <text evidence="4">Belongs to the cyclic nucleotide phosphodiesterase class-III family.</text>
</comment>
<dbReference type="PANTHER" id="PTHR42988:SF2">
    <property type="entry name" value="CYCLIC NUCLEOTIDE PHOSPHODIESTERASE CBUA0032-RELATED"/>
    <property type="match status" value="1"/>
</dbReference>
<proteinExistence type="inferred from homology"/>
<dbReference type="InterPro" id="IPR026575">
    <property type="entry name" value="GpdQ/CpdA-like"/>
</dbReference>
<evidence type="ECO:0000256" key="4">
    <source>
        <dbReference type="ARBA" id="ARBA00025742"/>
    </source>
</evidence>
<name>A0A8J3LZR3_9MICO</name>
<accession>A0A8J3LZR3</accession>
<dbReference type="Proteomes" id="UP000617531">
    <property type="component" value="Unassembled WGS sequence"/>
</dbReference>
<protein>
    <submittedName>
        <fullName evidence="6">3',5'-cyclic adenosine monophosphate phosphodiesterase CpdA</fullName>
    </submittedName>
</protein>
<dbReference type="EMBL" id="BNAI01000001">
    <property type="protein sequence ID" value="GHF06183.1"/>
    <property type="molecule type" value="Genomic_DNA"/>
</dbReference>
<comment type="caution">
    <text evidence="6">The sequence shown here is derived from an EMBL/GenBank/DDBJ whole genome shotgun (WGS) entry which is preliminary data.</text>
</comment>
<keyword evidence="7" id="KW-1185">Reference proteome</keyword>
<keyword evidence="1" id="KW-0479">Metal-binding</keyword>
<organism evidence="6 7">
    <name type="scientific">Pseudolysinimonas yzui</name>
    <dbReference type="NCBI Taxonomy" id="2708254"/>
    <lineage>
        <taxon>Bacteria</taxon>
        <taxon>Bacillati</taxon>
        <taxon>Actinomycetota</taxon>
        <taxon>Actinomycetes</taxon>
        <taxon>Micrococcales</taxon>
        <taxon>Microbacteriaceae</taxon>
        <taxon>Pseudolysinimonas</taxon>
    </lineage>
</organism>
<dbReference type="GO" id="GO:0046872">
    <property type="term" value="F:metal ion binding"/>
    <property type="evidence" value="ECO:0007669"/>
    <property type="project" value="UniProtKB-KW"/>
</dbReference>
<evidence type="ECO:0000313" key="6">
    <source>
        <dbReference type="EMBL" id="GHF06183.1"/>
    </source>
</evidence>
<reference evidence="6" key="1">
    <citation type="journal article" date="2014" name="Int. J. Syst. Evol. Microbiol.">
        <title>Complete genome sequence of Corynebacterium casei LMG S-19264T (=DSM 44701T), isolated from a smear-ripened cheese.</title>
        <authorList>
            <consortium name="US DOE Joint Genome Institute (JGI-PGF)"/>
            <person name="Walter F."/>
            <person name="Albersmeier A."/>
            <person name="Kalinowski J."/>
            <person name="Ruckert C."/>
        </authorList>
    </citation>
    <scope>NUCLEOTIDE SEQUENCE</scope>
    <source>
        <strain evidence="6">CGMCC 1.16548</strain>
    </source>
</reference>
<reference evidence="6" key="2">
    <citation type="submission" date="2020-09" db="EMBL/GenBank/DDBJ databases">
        <authorList>
            <person name="Sun Q."/>
            <person name="Zhou Y."/>
        </authorList>
    </citation>
    <scope>NUCLEOTIDE SEQUENCE</scope>
    <source>
        <strain evidence="6">CGMCC 1.16548</strain>
    </source>
</reference>
<dbReference type="CDD" id="cd07402">
    <property type="entry name" value="MPP_GpdQ"/>
    <property type="match status" value="1"/>
</dbReference>
<gene>
    <name evidence="6" type="primary">cpdA</name>
    <name evidence="6" type="ORF">GCM10011600_03470</name>
</gene>
<dbReference type="InterPro" id="IPR004843">
    <property type="entry name" value="Calcineurin-like_PHP"/>
</dbReference>
<dbReference type="Gene3D" id="3.60.21.10">
    <property type="match status" value="1"/>
</dbReference>
<dbReference type="AlphaFoldDB" id="A0A8J3LZR3"/>
<evidence type="ECO:0000256" key="3">
    <source>
        <dbReference type="ARBA" id="ARBA00023004"/>
    </source>
</evidence>
<dbReference type="InterPro" id="IPR029052">
    <property type="entry name" value="Metallo-depent_PP-like"/>
</dbReference>
<evidence type="ECO:0000256" key="1">
    <source>
        <dbReference type="ARBA" id="ARBA00022723"/>
    </source>
</evidence>